<keyword evidence="2" id="KW-1185">Reference proteome</keyword>
<protein>
    <submittedName>
        <fullName evidence="1">Uncharacterized protein</fullName>
    </submittedName>
</protein>
<proteinExistence type="predicted"/>
<evidence type="ECO:0000313" key="2">
    <source>
        <dbReference type="Proteomes" id="UP001172386"/>
    </source>
</evidence>
<dbReference type="Proteomes" id="UP001172386">
    <property type="component" value="Unassembled WGS sequence"/>
</dbReference>
<evidence type="ECO:0000313" key="1">
    <source>
        <dbReference type="EMBL" id="KAJ9651850.1"/>
    </source>
</evidence>
<organism evidence="1 2">
    <name type="scientific">Neophaeococcomyces mojaviensis</name>
    <dbReference type="NCBI Taxonomy" id="3383035"/>
    <lineage>
        <taxon>Eukaryota</taxon>
        <taxon>Fungi</taxon>
        <taxon>Dikarya</taxon>
        <taxon>Ascomycota</taxon>
        <taxon>Pezizomycotina</taxon>
        <taxon>Eurotiomycetes</taxon>
        <taxon>Chaetothyriomycetidae</taxon>
        <taxon>Chaetothyriales</taxon>
        <taxon>Chaetothyriales incertae sedis</taxon>
        <taxon>Neophaeococcomyces</taxon>
    </lineage>
</organism>
<sequence length="320" mass="35151">MPLRQVYPDPSANPSDTPSAQVDIIAVHGLNPYSKDEEVHGFDTWRAPDGPTGRLWLSADLPQVAPKARVFLFIYDSSVVYGKDRSTFVDKANDLLETIRLERRGAEKRPIIFLGHSMGGLLIKQALIQAHSNLKYTPIKEATSGLAFFATPHRGGGENLVALGGTAARMALLLGFQKGDNVVETLEKGSIFSDIMQDSWKQQLLQYEIVSFWGSLDNIVPRESARFGLPGEKENIVTLKADHSGVCKFGDSQADKDNLKKVEGNIQDLYETALKQGELLSLPAAQEPASRGNTYSSQGDLWLGNQFNAGNGINFNYGRR</sequence>
<gene>
    <name evidence="1" type="ORF">H2198_008882</name>
</gene>
<name>A0ACC2ZW73_9EURO</name>
<comment type="caution">
    <text evidence="1">The sequence shown here is derived from an EMBL/GenBank/DDBJ whole genome shotgun (WGS) entry which is preliminary data.</text>
</comment>
<accession>A0ACC2ZW73</accession>
<dbReference type="EMBL" id="JAPDRQ010000232">
    <property type="protein sequence ID" value="KAJ9651850.1"/>
    <property type="molecule type" value="Genomic_DNA"/>
</dbReference>
<reference evidence="1" key="1">
    <citation type="submission" date="2022-10" db="EMBL/GenBank/DDBJ databases">
        <title>Culturing micro-colonial fungi from biological soil crusts in the Mojave desert and describing Neophaeococcomyces mojavensis, and introducing the new genera and species Taxawa tesnikishii.</title>
        <authorList>
            <person name="Kurbessoian T."/>
            <person name="Stajich J.E."/>
        </authorList>
    </citation>
    <scope>NUCLEOTIDE SEQUENCE</scope>
    <source>
        <strain evidence="1">JES_112</strain>
    </source>
</reference>